<dbReference type="GO" id="GO:0000981">
    <property type="term" value="F:DNA-binding transcription factor activity, RNA polymerase II-specific"/>
    <property type="evidence" value="ECO:0007669"/>
    <property type="project" value="InterPro"/>
</dbReference>
<feature type="region of interest" description="Disordered" evidence="5">
    <location>
        <begin position="641"/>
        <end position="673"/>
    </location>
</feature>
<proteinExistence type="predicted"/>
<gene>
    <name evidence="7" type="ORF">K443DRAFT_672096</name>
</gene>
<evidence type="ECO:0000313" key="7">
    <source>
        <dbReference type="EMBL" id="KIK09061.1"/>
    </source>
</evidence>
<feature type="domain" description="Zn(2)-C6 fungal-type" evidence="6">
    <location>
        <begin position="24"/>
        <end position="53"/>
    </location>
</feature>
<evidence type="ECO:0000256" key="3">
    <source>
        <dbReference type="ARBA" id="ARBA00023242"/>
    </source>
</evidence>
<name>A0A0C9XVL4_9AGAR</name>
<evidence type="ECO:0000256" key="4">
    <source>
        <dbReference type="SAM" id="Coils"/>
    </source>
</evidence>
<dbReference type="SUPFAM" id="SSF57701">
    <property type="entry name" value="Zn2/Cys6 DNA-binding domain"/>
    <property type="match status" value="1"/>
</dbReference>
<evidence type="ECO:0000256" key="5">
    <source>
        <dbReference type="SAM" id="MobiDB-lite"/>
    </source>
</evidence>
<dbReference type="CDD" id="cd00067">
    <property type="entry name" value="GAL4"/>
    <property type="match status" value="1"/>
</dbReference>
<dbReference type="AlphaFoldDB" id="A0A0C9XVL4"/>
<dbReference type="Proteomes" id="UP000054477">
    <property type="component" value="Unassembled WGS sequence"/>
</dbReference>
<dbReference type="InterPro" id="IPR050613">
    <property type="entry name" value="Sec_Metabolite_Reg"/>
</dbReference>
<protein>
    <recommendedName>
        <fullName evidence="6">Zn(2)-C6 fungal-type domain-containing protein</fullName>
    </recommendedName>
</protein>
<dbReference type="GO" id="GO:0005634">
    <property type="term" value="C:nucleus"/>
    <property type="evidence" value="ECO:0007669"/>
    <property type="project" value="UniProtKB-SubCell"/>
</dbReference>
<dbReference type="InterPro" id="IPR036864">
    <property type="entry name" value="Zn2-C6_fun-type_DNA-bd_sf"/>
</dbReference>
<reference evidence="8" key="2">
    <citation type="submission" date="2015-01" db="EMBL/GenBank/DDBJ databases">
        <title>Evolutionary Origins and Diversification of the Mycorrhizal Mutualists.</title>
        <authorList>
            <consortium name="DOE Joint Genome Institute"/>
            <consortium name="Mycorrhizal Genomics Consortium"/>
            <person name="Kohler A."/>
            <person name="Kuo A."/>
            <person name="Nagy L.G."/>
            <person name="Floudas D."/>
            <person name="Copeland A."/>
            <person name="Barry K.W."/>
            <person name="Cichocki N."/>
            <person name="Veneault-Fourrey C."/>
            <person name="LaButti K."/>
            <person name="Lindquist E.A."/>
            <person name="Lipzen A."/>
            <person name="Lundell T."/>
            <person name="Morin E."/>
            <person name="Murat C."/>
            <person name="Riley R."/>
            <person name="Ohm R."/>
            <person name="Sun H."/>
            <person name="Tunlid A."/>
            <person name="Henrissat B."/>
            <person name="Grigoriev I.V."/>
            <person name="Hibbett D.S."/>
            <person name="Martin F."/>
        </authorList>
    </citation>
    <scope>NUCLEOTIDE SEQUENCE [LARGE SCALE GENOMIC DNA]</scope>
    <source>
        <strain evidence="8">LaAM-08-1</strain>
    </source>
</reference>
<dbReference type="SMART" id="SM00066">
    <property type="entry name" value="GAL4"/>
    <property type="match status" value="1"/>
</dbReference>
<dbReference type="PROSITE" id="PS00463">
    <property type="entry name" value="ZN2_CY6_FUNGAL_1"/>
    <property type="match status" value="1"/>
</dbReference>
<dbReference type="STRING" id="1095629.A0A0C9XVL4"/>
<feature type="coiled-coil region" evidence="4">
    <location>
        <begin position="71"/>
        <end position="98"/>
    </location>
</feature>
<dbReference type="PROSITE" id="PS50048">
    <property type="entry name" value="ZN2_CY6_FUNGAL_2"/>
    <property type="match status" value="1"/>
</dbReference>
<accession>A0A0C9XVL4</accession>
<dbReference type="GO" id="GO:0008270">
    <property type="term" value="F:zinc ion binding"/>
    <property type="evidence" value="ECO:0007669"/>
    <property type="project" value="InterPro"/>
</dbReference>
<sequence length="830" mass="92366">MSAQGKKNAGGITDTSAARKLGLSCAECRRSKLKCDRVFPCQSCQRRGCANICPDGTLAATKGNKVLMAHAQRLSETNKTLTSRIHELESALAQAHAKDDGTHPLLQPDLNLNPDGDHDNNLQHVSEAIGSLSIGLDGQSKYHGESAGSEYFQDLLPSSQREWSSDSQQFDLPREILDLMNAFPFGLKDCPHSKNVFIQYIPSRDRAQELASLYYTNIAWMYDPIIEQDFTTTILDLIYGTTGFPSLDTLHSHRLSVFFILLANGMVFDSHPSSPNLGRQYHALARAALSLDSILLEATCATVQALFLMFRFIYNADRSCNEERWLLTGLSARLSQTIGLQRDSANWSLPADEVQRRRRLFWDLFTWDSWSGVVNGRPAALMIQHTDCQFPDDLDSSIKPTGEVDFGWHAWKVRYAATCLTASAHHVFSPRTPPYTALLEIDKKIRKFAMPSHLRSPTRNSETGRSWSTDPSRAMQQYCALCLRESNLLYIHRSYFVQAIRQDPDNPLRHKYAPSVLATYRSACRLISSLKGLYPIHPRISSYCWYFWSGIFSACIVLGALVVESPGCTLAGDALRELEATVSFYEEGSRPCRAPATMAILEKLCQRASTAYKGGAEKFPQKVPTEVDELEVLGGRKSVITTTSCNNSPSNPPPGSPDSLHLKVDEGNSPASQAGAAEMLIEYYEELGQPPFDIHKGHDYDMDQGPLTYTSSSYGPHPKPRDPSALPSPPQSYLGHYIPSLPMHDPSQYPSSSRQLQSQSETKPTHAWHASYAAAHHTHPSHASIPVTFGNVDAHGHQHHPPYRYVSGPESNQEDIWRNFMMEFQGTATG</sequence>
<dbReference type="PANTHER" id="PTHR31001">
    <property type="entry name" value="UNCHARACTERIZED TRANSCRIPTIONAL REGULATORY PROTEIN"/>
    <property type="match status" value="1"/>
</dbReference>
<keyword evidence="8" id="KW-1185">Reference proteome</keyword>
<comment type="subcellular location">
    <subcellularLocation>
        <location evidence="1">Nucleus</location>
    </subcellularLocation>
</comment>
<dbReference type="PANTHER" id="PTHR31001:SF56">
    <property type="entry name" value="ZN(2)-C6 FUNGAL-TYPE DOMAIN-CONTAINING PROTEIN"/>
    <property type="match status" value="1"/>
</dbReference>
<keyword evidence="4" id="KW-0175">Coiled coil</keyword>
<dbReference type="Pfam" id="PF04082">
    <property type="entry name" value="Fungal_trans"/>
    <property type="match status" value="1"/>
</dbReference>
<feature type="compositionally biased region" description="Polar residues" evidence="5">
    <location>
        <begin position="748"/>
        <end position="762"/>
    </location>
</feature>
<dbReference type="CDD" id="cd12148">
    <property type="entry name" value="fungal_TF_MHR"/>
    <property type="match status" value="1"/>
</dbReference>
<evidence type="ECO:0000313" key="8">
    <source>
        <dbReference type="Proteomes" id="UP000054477"/>
    </source>
</evidence>
<dbReference type="InterPro" id="IPR007219">
    <property type="entry name" value="XnlR_reg_dom"/>
</dbReference>
<dbReference type="SMART" id="SM00906">
    <property type="entry name" value="Fungal_trans"/>
    <property type="match status" value="1"/>
</dbReference>
<dbReference type="OrthoDB" id="424974at2759"/>
<reference evidence="7 8" key="1">
    <citation type="submission" date="2014-04" db="EMBL/GenBank/DDBJ databases">
        <authorList>
            <consortium name="DOE Joint Genome Institute"/>
            <person name="Kuo A."/>
            <person name="Kohler A."/>
            <person name="Nagy L.G."/>
            <person name="Floudas D."/>
            <person name="Copeland A."/>
            <person name="Barry K.W."/>
            <person name="Cichocki N."/>
            <person name="Veneault-Fourrey C."/>
            <person name="LaButti K."/>
            <person name="Lindquist E.A."/>
            <person name="Lipzen A."/>
            <person name="Lundell T."/>
            <person name="Morin E."/>
            <person name="Murat C."/>
            <person name="Sun H."/>
            <person name="Tunlid A."/>
            <person name="Henrissat B."/>
            <person name="Grigoriev I.V."/>
            <person name="Hibbett D.S."/>
            <person name="Martin F."/>
            <person name="Nordberg H.P."/>
            <person name="Cantor M.N."/>
            <person name="Hua S.X."/>
        </authorList>
    </citation>
    <scope>NUCLEOTIDE SEQUENCE [LARGE SCALE GENOMIC DNA]</scope>
    <source>
        <strain evidence="7 8">LaAM-08-1</strain>
    </source>
</reference>
<dbReference type="GO" id="GO:0006351">
    <property type="term" value="P:DNA-templated transcription"/>
    <property type="evidence" value="ECO:0007669"/>
    <property type="project" value="InterPro"/>
</dbReference>
<dbReference type="HOGENOM" id="CLU_007340_4_1_1"/>
<dbReference type="Gene3D" id="4.10.240.10">
    <property type="entry name" value="Zn(2)-C6 fungal-type DNA-binding domain"/>
    <property type="match status" value="1"/>
</dbReference>
<dbReference type="EMBL" id="KN838540">
    <property type="protein sequence ID" value="KIK09061.1"/>
    <property type="molecule type" value="Genomic_DNA"/>
</dbReference>
<keyword evidence="2" id="KW-0479">Metal-binding</keyword>
<evidence type="ECO:0000256" key="1">
    <source>
        <dbReference type="ARBA" id="ARBA00004123"/>
    </source>
</evidence>
<feature type="region of interest" description="Disordered" evidence="5">
    <location>
        <begin position="692"/>
        <end position="766"/>
    </location>
</feature>
<dbReference type="InterPro" id="IPR001138">
    <property type="entry name" value="Zn2Cys6_DnaBD"/>
</dbReference>
<keyword evidence="3" id="KW-0539">Nucleus</keyword>
<evidence type="ECO:0000256" key="2">
    <source>
        <dbReference type="ARBA" id="ARBA00022723"/>
    </source>
</evidence>
<evidence type="ECO:0000259" key="6">
    <source>
        <dbReference type="PROSITE" id="PS50048"/>
    </source>
</evidence>
<dbReference type="GO" id="GO:0003677">
    <property type="term" value="F:DNA binding"/>
    <property type="evidence" value="ECO:0007669"/>
    <property type="project" value="InterPro"/>
</dbReference>
<organism evidence="7 8">
    <name type="scientific">Laccaria amethystina LaAM-08-1</name>
    <dbReference type="NCBI Taxonomy" id="1095629"/>
    <lineage>
        <taxon>Eukaryota</taxon>
        <taxon>Fungi</taxon>
        <taxon>Dikarya</taxon>
        <taxon>Basidiomycota</taxon>
        <taxon>Agaricomycotina</taxon>
        <taxon>Agaricomycetes</taxon>
        <taxon>Agaricomycetidae</taxon>
        <taxon>Agaricales</taxon>
        <taxon>Agaricineae</taxon>
        <taxon>Hydnangiaceae</taxon>
        <taxon>Laccaria</taxon>
    </lineage>
</organism>